<gene>
    <name evidence="1" type="ORF">AJ79_04306</name>
</gene>
<dbReference type="AlphaFoldDB" id="A0A2B7XUV5"/>
<evidence type="ECO:0000313" key="2">
    <source>
        <dbReference type="Proteomes" id="UP000223968"/>
    </source>
</evidence>
<name>A0A2B7XUV5_9EURO</name>
<reference evidence="1 2" key="1">
    <citation type="submission" date="2017-10" db="EMBL/GenBank/DDBJ databases">
        <title>Comparative genomics in systemic dimorphic fungi from Ajellomycetaceae.</title>
        <authorList>
            <person name="Munoz J.F."/>
            <person name="Mcewen J.G."/>
            <person name="Clay O.K."/>
            <person name="Cuomo C.A."/>
        </authorList>
    </citation>
    <scope>NUCLEOTIDE SEQUENCE [LARGE SCALE GENOMIC DNA]</scope>
    <source>
        <strain evidence="1 2">UAMH5409</strain>
    </source>
</reference>
<dbReference type="EMBL" id="PDNB01000059">
    <property type="protein sequence ID" value="PGH12358.1"/>
    <property type="molecule type" value="Genomic_DNA"/>
</dbReference>
<keyword evidence="2" id="KW-1185">Reference proteome</keyword>
<comment type="caution">
    <text evidence="1">The sequence shown here is derived from an EMBL/GenBank/DDBJ whole genome shotgun (WGS) entry which is preliminary data.</text>
</comment>
<organism evidence="1 2">
    <name type="scientific">Helicocarpus griseus UAMH5409</name>
    <dbReference type="NCBI Taxonomy" id="1447875"/>
    <lineage>
        <taxon>Eukaryota</taxon>
        <taxon>Fungi</taxon>
        <taxon>Dikarya</taxon>
        <taxon>Ascomycota</taxon>
        <taxon>Pezizomycotina</taxon>
        <taxon>Eurotiomycetes</taxon>
        <taxon>Eurotiomycetidae</taxon>
        <taxon>Onygenales</taxon>
        <taxon>Ajellomycetaceae</taxon>
        <taxon>Helicocarpus</taxon>
    </lineage>
</organism>
<proteinExistence type="predicted"/>
<accession>A0A2B7XUV5</accession>
<dbReference type="Proteomes" id="UP000223968">
    <property type="component" value="Unassembled WGS sequence"/>
</dbReference>
<sequence>MQEPPPPYPGALPASIQANTHSETCRHHHLLLATHNISPYKPIDSPTTMFHHWPCREAFHHTQTPSPKSLSIPSNIPPSSLQHISSFRDLGTFLLSITNFSQIHPHLTSLLTPSNQIPLQSQCSPPPDDEQIISNLLLQLTQQTPSALAVPAAPDYDRSTIVQLFLSRGFLEASVDDTIVDGEWNAGRGLRLLVSGATGEEVRGLREAGAKVVAG</sequence>
<protein>
    <submittedName>
        <fullName evidence="1">Uncharacterized protein</fullName>
    </submittedName>
</protein>
<evidence type="ECO:0000313" key="1">
    <source>
        <dbReference type="EMBL" id="PGH12358.1"/>
    </source>
</evidence>